<gene>
    <name evidence="2" type="ORF">CLHUN_07090</name>
</gene>
<feature type="transmembrane region" description="Helical" evidence="1">
    <location>
        <begin position="88"/>
        <end position="109"/>
    </location>
</feature>
<dbReference type="EMBL" id="MZGX01000003">
    <property type="protein sequence ID" value="OPX45771.1"/>
    <property type="molecule type" value="Genomic_DNA"/>
</dbReference>
<feature type="transmembrane region" description="Helical" evidence="1">
    <location>
        <begin position="6"/>
        <end position="21"/>
    </location>
</feature>
<reference evidence="2 3" key="1">
    <citation type="submission" date="2017-03" db="EMBL/GenBank/DDBJ databases">
        <title>Genome sequence of Clostridium hungatei DSM 14427.</title>
        <authorList>
            <person name="Poehlein A."/>
            <person name="Daniel R."/>
        </authorList>
    </citation>
    <scope>NUCLEOTIDE SEQUENCE [LARGE SCALE GENOMIC DNA]</scope>
    <source>
        <strain evidence="2 3">DSM 14427</strain>
    </source>
</reference>
<organism evidence="2 3">
    <name type="scientific">Ruminiclostridium hungatei</name>
    <name type="common">Clostridium hungatei</name>
    <dbReference type="NCBI Taxonomy" id="48256"/>
    <lineage>
        <taxon>Bacteria</taxon>
        <taxon>Bacillati</taxon>
        <taxon>Bacillota</taxon>
        <taxon>Clostridia</taxon>
        <taxon>Eubacteriales</taxon>
        <taxon>Oscillospiraceae</taxon>
        <taxon>Ruminiclostridium</taxon>
    </lineage>
</organism>
<dbReference type="AlphaFoldDB" id="A0A1V4SR64"/>
<proteinExistence type="predicted"/>
<dbReference type="OrthoDB" id="1683771at2"/>
<keyword evidence="1" id="KW-0812">Transmembrane</keyword>
<sequence>MGQLLSWLLFIPPWLLLIPLKRRKMKKFLSVAFFTSLMGSTLFQAAHVWNWWTITDNLVFLTDISSFVYGLSPVTTILVFYFTYPKLWLYLGTNIVFDAIQAFVISPFVFEKAGLYSLVNINHFILFLLIFMQAPVIYIYQRFYDARSGPENS</sequence>
<keyword evidence="1" id="KW-0472">Membrane</keyword>
<dbReference type="RefSeq" id="WP_080063166.1">
    <property type="nucleotide sequence ID" value="NZ_MZGX01000003.1"/>
</dbReference>
<evidence type="ECO:0000313" key="3">
    <source>
        <dbReference type="Proteomes" id="UP000191554"/>
    </source>
</evidence>
<comment type="caution">
    <text evidence="2">The sequence shown here is derived from an EMBL/GenBank/DDBJ whole genome shotgun (WGS) entry which is preliminary data.</text>
</comment>
<keyword evidence="1" id="KW-1133">Transmembrane helix</keyword>
<name>A0A1V4SR64_RUMHU</name>
<evidence type="ECO:0000256" key="1">
    <source>
        <dbReference type="SAM" id="Phobius"/>
    </source>
</evidence>
<feature type="transmembrane region" description="Helical" evidence="1">
    <location>
        <begin position="121"/>
        <end position="140"/>
    </location>
</feature>
<accession>A0A1V4SR64</accession>
<feature type="transmembrane region" description="Helical" evidence="1">
    <location>
        <begin position="58"/>
        <end position="81"/>
    </location>
</feature>
<feature type="transmembrane region" description="Helical" evidence="1">
    <location>
        <begin position="28"/>
        <end position="52"/>
    </location>
</feature>
<evidence type="ECO:0000313" key="2">
    <source>
        <dbReference type="EMBL" id="OPX45771.1"/>
    </source>
</evidence>
<dbReference type="Proteomes" id="UP000191554">
    <property type="component" value="Unassembled WGS sequence"/>
</dbReference>
<keyword evidence="3" id="KW-1185">Reference proteome</keyword>
<protein>
    <submittedName>
        <fullName evidence="2">Uncharacterized protein</fullName>
    </submittedName>
</protein>